<organism evidence="2 3">
    <name type="scientific">Knipowitschia caucasica</name>
    <name type="common">Caucasian dwarf goby</name>
    <name type="synonym">Pomatoschistus caucasicus</name>
    <dbReference type="NCBI Taxonomy" id="637954"/>
    <lineage>
        <taxon>Eukaryota</taxon>
        <taxon>Metazoa</taxon>
        <taxon>Chordata</taxon>
        <taxon>Craniata</taxon>
        <taxon>Vertebrata</taxon>
        <taxon>Euteleostomi</taxon>
        <taxon>Actinopterygii</taxon>
        <taxon>Neopterygii</taxon>
        <taxon>Teleostei</taxon>
        <taxon>Neoteleostei</taxon>
        <taxon>Acanthomorphata</taxon>
        <taxon>Gobiaria</taxon>
        <taxon>Gobiiformes</taxon>
        <taxon>Gobioidei</taxon>
        <taxon>Gobiidae</taxon>
        <taxon>Gobiinae</taxon>
        <taxon>Knipowitschia</taxon>
    </lineage>
</organism>
<feature type="compositionally biased region" description="Polar residues" evidence="1">
    <location>
        <begin position="223"/>
        <end position="236"/>
    </location>
</feature>
<dbReference type="Proteomes" id="UP001497482">
    <property type="component" value="Chromosome 3"/>
</dbReference>
<accession>A0AAV2LM14</accession>
<gene>
    <name evidence="2" type="ORF">KC01_LOCUS29994</name>
</gene>
<keyword evidence="3" id="KW-1185">Reference proteome</keyword>
<evidence type="ECO:0000313" key="3">
    <source>
        <dbReference type="Proteomes" id="UP001497482"/>
    </source>
</evidence>
<evidence type="ECO:0000256" key="1">
    <source>
        <dbReference type="SAM" id="MobiDB-lite"/>
    </source>
</evidence>
<name>A0AAV2LM14_KNICA</name>
<reference evidence="2 3" key="1">
    <citation type="submission" date="2024-04" db="EMBL/GenBank/DDBJ databases">
        <authorList>
            <person name="Waldvogel A.-M."/>
            <person name="Schoenle A."/>
        </authorList>
    </citation>
    <scope>NUCLEOTIDE SEQUENCE [LARGE SCALE GENOMIC DNA]</scope>
</reference>
<feature type="region of interest" description="Disordered" evidence="1">
    <location>
        <begin position="210"/>
        <end position="236"/>
    </location>
</feature>
<proteinExistence type="predicted"/>
<protein>
    <submittedName>
        <fullName evidence="2">Uncharacterized protein</fullName>
    </submittedName>
</protein>
<sequence length="236" mass="26007">MKVHGSTSLRREYHAHVHHILLARGARATRLDRACARVHRIRGKCAREIRGLCVGEEPLCRCDKALNPRTQRLGRVRLFVTQMELCQSNSSAPRESESARAVSSEVTQLDLKPAVPWCVGLDVVDTEVGVYKGEEGGGWGGVFARGEVVRAVSCWTVNLTTIPHSTIEIALSDLGKKRRSGDGCNSDFSVLIVKLKLSCRATLRGRRQGEKRAATTLDHNARISPSFSSTPRRALE</sequence>
<dbReference type="AlphaFoldDB" id="A0AAV2LM14"/>
<evidence type="ECO:0000313" key="2">
    <source>
        <dbReference type="EMBL" id="CAL1602185.1"/>
    </source>
</evidence>
<dbReference type="EMBL" id="OZ035825">
    <property type="protein sequence ID" value="CAL1602185.1"/>
    <property type="molecule type" value="Genomic_DNA"/>
</dbReference>